<dbReference type="SMART" id="SM00342">
    <property type="entry name" value="HTH_ARAC"/>
    <property type="match status" value="1"/>
</dbReference>
<dbReference type="Gene3D" id="1.10.10.60">
    <property type="entry name" value="Homeodomain-like"/>
    <property type="match status" value="1"/>
</dbReference>
<evidence type="ECO:0000259" key="4">
    <source>
        <dbReference type="PROSITE" id="PS01124"/>
    </source>
</evidence>
<dbReference type="PANTHER" id="PTHR43280">
    <property type="entry name" value="ARAC-FAMILY TRANSCRIPTIONAL REGULATOR"/>
    <property type="match status" value="1"/>
</dbReference>
<dbReference type="InterPro" id="IPR018060">
    <property type="entry name" value="HTH_AraC"/>
</dbReference>
<evidence type="ECO:0000256" key="2">
    <source>
        <dbReference type="ARBA" id="ARBA00023125"/>
    </source>
</evidence>
<keyword evidence="3" id="KW-0804">Transcription</keyword>
<organism evidence="5 6">
    <name type="scientific">Mucilaginibacter ginsenosidivorax</name>
    <dbReference type="NCBI Taxonomy" id="862126"/>
    <lineage>
        <taxon>Bacteria</taxon>
        <taxon>Pseudomonadati</taxon>
        <taxon>Bacteroidota</taxon>
        <taxon>Sphingobacteriia</taxon>
        <taxon>Sphingobacteriales</taxon>
        <taxon>Sphingobacteriaceae</taxon>
        <taxon>Mucilaginibacter</taxon>
    </lineage>
</organism>
<dbReference type="RefSeq" id="WP_147057028.1">
    <property type="nucleotide sequence ID" value="NZ_CP042437.1"/>
</dbReference>
<sequence length="296" mass="34534">MSKTKITTQPFSDFIPALKITDQFTVYERKEFARKTVPYNRRDFYKVSLTLSTGKLYYADKAVNIDRPALIFSNPRVPYAWEGICESQEGFFCLFSEDFLRGNNRDLNLQDTPLFKIGTDPVFFVDHAQLVYISGIFQNMLREFNSDYVYKLDLLRNHLNLLLHEALKMQPSVNYFKPQNALVRVASLFLELLERQFPVDTPQYQLKLRTANDYALHLSVHVNYLNRAVKEVTGKTTTEHLTERMVMEAKALLLHTDWSINDIAYSLGYEYPTYFNNFFKKQTGVTPSSLRQPNLV</sequence>
<evidence type="ECO:0000313" key="5">
    <source>
        <dbReference type="EMBL" id="QEC78416.1"/>
    </source>
</evidence>
<protein>
    <submittedName>
        <fullName evidence="5">AraC family transcriptional regulator</fullName>
    </submittedName>
</protein>
<dbReference type="PROSITE" id="PS01124">
    <property type="entry name" value="HTH_ARAC_FAMILY_2"/>
    <property type="match status" value="1"/>
</dbReference>
<keyword evidence="1" id="KW-0805">Transcription regulation</keyword>
<dbReference type="AlphaFoldDB" id="A0A5B8W639"/>
<dbReference type="Pfam" id="PF12833">
    <property type="entry name" value="HTH_18"/>
    <property type="match status" value="1"/>
</dbReference>
<feature type="domain" description="HTH araC/xylS-type" evidence="4">
    <location>
        <begin position="187"/>
        <end position="293"/>
    </location>
</feature>
<dbReference type="GO" id="GO:0003700">
    <property type="term" value="F:DNA-binding transcription factor activity"/>
    <property type="evidence" value="ECO:0007669"/>
    <property type="project" value="InterPro"/>
</dbReference>
<dbReference type="InterPro" id="IPR020449">
    <property type="entry name" value="Tscrpt_reg_AraC-type_HTH"/>
</dbReference>
<dbReference type="EMBL" id="CP042437">
    <property type="protein sequence ID" value="QEC78416.1"/>
    <property type="molecule type" value="Genomic_DNA"/>
</dbReference>
<dbReference type="SUPFAM" id="SSF46689">
    <property type="entry name" value="Homeodomain-like"/>
    <property type="match status" value="1"/>
</dbReference>
<keyword evidence="2" id="KW-0238">DNA-binding</keyword>
<evidence type="ECO:0000256" key="1">
    <source>
        <dbReference type="ARBA" id="ARBA00023015"/>
    </source>
</evidence>
<keyword evidence="6" id="KW-1185">Reference proteome</keyword>
<evidence type="ECO:0000313" key="6">
    <source>
        <dbReference type="Proteomes" id="UP000321362"/>
    </source>
</evidence>
<name>A0A5B8W639_9SPHI</name>
<proteinExistence type="predicted"/>
<dbReference type="OrthoDB" id="629929at2"/>
<dbReference type="PRINTS" id="PR00032">
    <property type="entry name" value="HTHARAC"/>
</dbReference>
<dbReference type="InterPro" id="IPR009057">
    <property type="entry name" value="Homeodomain-like_sf"/>
</dbReference>
<gene>
    <name evidence="5" type="ORF">FSB76_21625</name>
</gene>
<reference evidence="5 6" key="1">
    <citation type="journal article" date="2013" name="J. Microbiol.">
        <title>Mucilaginibacter ginsenosidivorax sp. nov., with ginsenoside converting activity isolated from sediment.</title>
        <authorList>
            <person name="Kim J.K."/>
            <person name="Choi T.E."/>
            <person name="Liu Q.M."/>
            <person name="Park H.Y."/>
            <person name="Yi T.H."/>
            <person name="Yoon M.H."/>
            <person name="Kim S.C."/>
            <person name="Im W.T."/>
        </authorList>
    </citation>
    <scope>NUCLEOTIDE SEQUENCE [LARGE SCALE GENOMIC DNA]</scope>
    <source>
        <strain evidence="5 6">KHI28</strain>
    </source>
</reference>
<dbReference type="KEGG" id="mgk:FSB76_21625"/>
<accession>A0A5B8W639</accession>
<dbReference type="Proteomes" id="UP000321362">
    <property type="component" value="Chromosome"/>
</dbReference>
<evidence type="ECO:0000256" key="3">
    <source>
        <dbReference type="ARBA" id="ARBA00023163"/>
    </source>
</evidence>
<dbReference type="PANTHER" id="PTHR43280:SF32">
    <property type="entry name" value="TRANSCRIPTIONAL REGULATORY PROTEIN"/>
    <property type="match status" value="1"/>
</dbReference>
<dbReference type="GO" id="GO:0043565">
    <property type="term" value="F:sequence-specific DNA binding"/>
    <property type="evidence" value="ECO:0007669"/>
    <property type="project" value="InterPro"/>
</dbReference>